<dbReference type="Proteomes" id="UP000004061">
    <property type="component" value="Unassembled WGS sequence"/>
</dbReference>
<comment type="caution">
    <text evidence="1">The sequence shown here is derived from an EMBL/GenBank/DDBJ whole genome shotgun (WGS) entry which is preliminary data.</text>
</comment>
<sequence>MVVTDQSHKPAPAPAPALLGGVSTRLLGGVSTRLLGGVSTRPIGWRINPSLSRQHKYSDITR</sequence>
<evidence type="ECO:0000313" key="1">
    <source>
        <dbReference type="EMBL" id="EDZ92118.1"/>
    </source>
</evidence>
<gene>
    <name evidence="1" type="ORF">AmaxDRAFT_5121</name>
</gene>
<name>B5W8M1_LIMMA</name>
<dbReference type="AlphaFoldDB" id="B5W8M1"/>
<proteinExistence type="predicted"/>
<protein>
    <submittedName>
        <fullName evidence="1">Uncharacterized protein</fullName>
    </submittedName>
</protein>
<keyword evidence="2" id="KW-1185">Reference proteome</keyword>
<organism evidence="1 2">
    <name type="scientific">Limnospira maxima CS-328</name>
    <dbReference type="NCBI Taxonomy" id="513049"/>
    <lineage>
        <taxon>Bacteria</taxon>
        <taxon>Bacillati</taxon>
        <taxon>Cyanobacteriota</taxon>
        <taxon>Cyanophyceae</taxon>
        <taxon>Oscillatoriophycideae</taxon>
        <taxon>Oscillatoriales</taxon>
        <taxon>Sirenicapillariaceae</taxon>
        <taxon>Limnospira</taxon>
    </lineage>
</organism>
<dbReference type="EMBL" id="ABYK01000067">
    <property type="protein sequence ID" value="EDZ92118.1"/>
    <property type="molecule type" value="Genomic_DNA"/>
</dbReference>
<evidence type="ECO:0000313" key="2">
    <source>
        <dbReference type="Proteomes" id="UP000004061"/>
    </source>
</evidence>
<accession>B5W8M1</accession>
<reference evidence="1 2" key="1">
    <citation type="journal article" date="2011" name="Appl. Environ. Microbiol.">
        <title>Contribution of a Sodium Ion Gradient to Energy Conservation during Fermentation in the Cyanobacterium Arthrospira (Spirulina) maxima CS-328.</title>
        <authorList>
            <person name="Carrieri D."/>
            <person name="Ananyev G."/>
            <person name="Lenz O."/>
            <person name="Bryant D.A."/>
            <person name="Dismukes G.C."/>
        </authorList>
    </citation>
    <scope>NUCLEOTIDE SEQUENCE [LARGE SCALE GENOMIC DNA]</scope>
    <source>
        <strain evidence="1 2">CS-328</strain>
    </source>
</reference>